<dbReference type="OrthoDB" id="408631at2759"/>
<evidence type="ECO:0000259" key="3">
    <source>
        <dbReference type="Pfam" id="PF07859"/>
    </source>
</evidence>
<dbReference type="eggNOG" id="KOG1515">
    <property type="taxonomic scope" value="Eukaryota"/>
</dbReference>
<dbReference type="PANTHER" id="PTHR48081">
    <property type="entry name" value="AB HYDROLASE SUPERFAMILY PROTEIN C4A8.06C"/>
    <property type="match status" value="1"/>
</dbReference>
<dbReference type="GO" id="GO:0004806">
    <property type="term" value="F:triacylglycerol lipase activity"/>
    <property type="evidence" value="ECO:0007669"/>
    <property type="project" value="TreeGrafter"/>
</dbReference>
<proteinExistence type="predicted"/>
<dbReference type="InterPro" id="IPR029058">
    <property type="entry name" value="AB_hydrolase_fold"/>
</dbReference>
<evidence type="ECO:0000256" key="1">
    <source>
        <dbReference type="ARBA" id="ARBA00022801"/>
    </source>
</evidence>
<dbReference type="InterPro" id="IPR013094">
    <property type="entry name" value="AB_hydrolase_3"/>
</dbReference>
<name>A0A0L0HI95_SPIPD</name>
<dbReference type="InParanoid" id="A0A0L0HI95"/>
<feature type="region of interest" description="Disordered" evidence="2">
    <location>
        <begin position="1"/>
        <end position="28"/>
    </location>
</feature>
<keyword evidence="5" id="KW-1185">Reference proteome</keyword>
<dbReference type="Gene3D" id="3.40.50.1820">
    <property type="entry name" value="alpha/beta hydrolase"/>
    <property type="match status" value="1"/>
</dbReference>
<dbReference type="SUPFAM" id="SSF53474">
    <property type="entry name" value="alpha/beta-Hydrolases"/>
    <property type="match status" value="1"/>
</dbReference>
<dbReference type="VEuPathDB" id="FungiDB:SPPG_03704"/>
<dbReference type="AlphaFoldDB" id="A0A0L0HI95"/>
<evidence type="ECO:0000313" key="5">
    <source>
        <dbReference type="Proteomes" id="UP000053201"/>
    </source>
</evidence>
<gene>
    <name evidence="4" type="ORF">SPPG_03704</name>
</gene>
<organism evidence="4 5">
    <name type="scientific">Spizellomyces punctatus (strain DAOM BR117)</name>
    <dbReference type="NCBI Taxonomy" id="645134"/>
    <lineage>
        <taxon>Eukaryota</taxon>
        <taxon>Fungi</taxon>
        <taxon>Fungi incertae sedis</taxon>
        <taxon>Chytridiomycota</taxon>
        <taxon>Chytridiomycota incertae sedis</taxon>
        <taxon>Chytridiomycetes</taxon>
        <taxon>Spizellomycetales</taxon>
        <taxon>Spizellomycetaceae</taxon>
        <taxon>Spizellomyces</taxon>
    </lineage>
</organism>
<evidence type="ECO:0000256" key="2">
    <source>
        <dbReference type="SAM" id="MobiDB-lite"/>
    </source>
</evidence>
<feature type="domain" description="Alpha/beta hydrolase fold-3" evidence="3">
    <location>
        <begin position="172"/>
        <end position="387"/>
    </location>
</feature>
<dbReference type="STRING" id="645134.A0A0L0HI95"/>
<dbReference type="GeneID" id="27687202"/>
<sequence length="467" mass="50358">MPSSRFIVPEGNQTMPPPPGPSTTSQKLSHALPLPFHLMAAGMSTVGSVVTAVAAHVLDGPVKESWNLATSVVVAGMRSVMVSHPPQGRHSMSIIRGVTSRLTIPFAVVGARGEYVDVSVKNPHHLTEAVRKVAGMAPVKYDRDVPSVRNIPAEWVVHKSIDASQIGNSPIVLYLHGGAHIFLSPRTHRIITSEISRVCRARVLALDYRLIPEHPFPSAVEDALAAYCALINQQSHGFSSTLSVPTTTTPNRIIIMGDSSGGCLTLQLMQTLKTLDIPLPAGAVLLSPLVDHSVTSPSWAQNFHSDFMALDPAGLSWALDCYAGEVGRTHPLVSPLFGDLTGLPPLLIQAGEAEVLADDAKKLHSKALSCGLWCELQIYKDMFHVFHTFPTQPETTATAFNEIGTFVSRTLSPQNCHIVFPRSLRITCMSGKVTEERLPTGEICIASHRKLGGSPDLERRDSGIITM</sequence>
<keyword evidence="1" id="KW-0378">Hydrolase</keyword>
<reference evidence="4 5" key="1">
    <citation type="submission" date="2009-08" db="EMBL/GenBank/DDBJ databases">
        <title>The Genome Sequence of Spizellomyces punctatus strain DAOM BR117.</title>
        <authorList>
            <consortium name="The Broad Institute Genome Sequencing Platform"/>
            <person name="Russ C."/>
            <person name="Cuomo C."/>
            <person name="Shea T."/>
            <person name="Young S.K."/>
            <person name="Zeng Q."/>
            <person name="Koehrsen M."/>
            <person name="Haas B."/>
            <person name="Borodovsky M."/>
            <person name="Guigo R."/>
            <person name="Alvarado L."/>
            <person name="Berlin A."/>
            <person name="Bochicchio J."/>
            <person name="Borenstein D."/>
            <person name="Chapman S."/>
            <person name="Chen Z."/>
            <person name="Engels R."/>
            <person name="Freedman E."/>
            <person name="Gellesch M."/>
            <person name="Goldberg J."/>
            <person name="Griggs A."/>
            <person name="Gujja S."/>
            <person name="Heiman D."/>
            <person name="Hepburn T."/>
            <person name="Howarth C."/>
            <person name="Jen D."/>
            <person name="Larson L."/>
            <person name="Lewis B."/>
            <person name="Mehta T."/>
            <person name="Park D."/>
            <person name="Pearson M."/>
            <person name="Roberts A."/>
            <person name="Saif S."/>
            <person name="Shenoy N."/>
            <person name="Sisk P."/>
            <person name="Stolte C."/>
            <person name="Sykes S."/>
            <person name="Thomson T."/>
            <person name="Walk T."/>
            <person name="White J."/>
            <person name="Yandava C."/>
            <person name="Burger G."/>
            <person name="Gray M.W."/>
            <person name="Holland P.W.H."/>
            <person name="King N."/>
            <person name="Lang F.B.F."/>
            <person name="Roger A.J."/>
            <person name="Ruiz-Trillo I."/>
            <person name="Lander E."/>
            <person name="Nusbaum C."/>
        </authorList>
    </citation>
    <scope>NUCLEOTIDE SEQUENCE [LARGE SCALE GENOMIC DNA]</scope>
    <source>
        <strain evidence="4 5">DAOM BR117</strain>
    </source>
</reference>
<dbReference type="InterPro" id="IPR050300">
    <property type="entry name" value="GDXG_lipolytic_enzyme"/>
</dbReference>
<dbReference type="Proteomes" id="UP000053201">
    <property type="component" value="Unassembled WGS sequence"/>
</dbReference>
<dbReference type="RefSeq" id="XP_016608619.1">
    <property type="nucleotide sequence ID" value="XM_016751959.1"/>
</dbReference>
<protein>
    <recommendedName>
        <fullName evidence="3">Alpha/beta hydrolase fold-3 domain-containing protein</fullName>
    </recommendedName>
</protein>
<dbReference type="EMBL" id="KQ257455">
    <property type="protein sequence ID" value="KND00580.1"/>
    <property type="molecule type" value="Genomic_DNA"/>
</dbReference>
<dbReference type="Pfam" id="PF07859">
    <property type="entry name" value="Abhydrolase_3"/>
    <property type="match status" value="1"/>
</dbReference>
<accession>A0A0L0HI95</accession>
<dbReference type="PANTHER" id="PTHR48081:SF30">
    <property type="entry name" value="ACETYL-HYDROLASE LIPR-RELATED"/>
    <property type="match status" value="1"/>
</dbReference>
<evidence type="ECO:0000313" key="4">
    <source>
        <dbReference type="EMBL" id="KND00580.1"/>
    </source>
</evidence>